<evidence type="ECO:0000313" key="3">
    <source>
        <dbReference type="Proteomes" id="UP000832034"/>
    </source>
</evidence>
<accession>A0ABY4EBB5</accession>
<dbReference type="PANTHER" id="PTHR37826">
    <property type="entry name" value="FLOTILLIN BAND_7_5 DOMAIN PROTEIN"/>
    <property type="match status" value="1"/>
</dbReference>
<feature type="domain" description="SPFH" evidence="1">
    <location>
        <begin position="35"/>
        <end position="244"/>
    </location>
</feature>
<dbReference type="SUPFAM" id="SSF117892">
    <property type="entry name" value="Band 7/SPFH domain"/>
    <property type="match status" value="1"/>
</dbReference>
<dbReference type="Gene3D" id="3.30.479.30">
    <property type="entry name" value="Band 7 domain"/>
    <property type="match status" value="1"/>
</dbReference>
<dbReference type="CDD" id="cd03408">
    <property type="entry name" value="SPFH_like_u1"/>
    <property type="match status" value="1"/>
</dbReference>
<dbReference type="EMBL" id="CP091512">
    <property type="protein sequence ID" value="UOO92190.1"/>
    <property type="molecule type" value="Genomic_DNA"/>
</dbReference>
<sequence>MVFKSIFGGADVGGFIKKQFIDVIQWPNPEPEVLMWRFPIQDEEIQNGASLTVRDSQAAMFVDEGVTADVFTAGTYKLTTQNLPILTNLKNWSRMFESPFKSDVYFFNMRQQLSRRWGTSQPVTIRDSDFGAVAVRAFGMYSFRIADPSLFFREVTGVTVEYRGNQLEEQLRNLAVTNLASAFGTSGIPFLDMAANQVGLSHKMTELLQPLFARIGLLLESFTVESVTLPEALQKRMDERMGMGIIGDMSRYTQFQTAQAIPMAAQNEGGIAGIGAGIAAGMGMGNAMTQAMMPGIQQPQMPYQQPYQQPTLPQQTAAVGAGAAAGAATVGTGGGEDLASKLMQLKTLLDQGLISQDDFDAAKAEVIKKITG</sequence>
<dbReference type="RefSeq" id="WP_019958203.1">
    <property type="nucleotide sequence ID" value="NZ_CP091512.1"/>
</dbReference>
<name>A0ABY4EBB5_VITST</name>
<proteinExistence type="predicted"/>
<dbReference type="Pfam" id="PF13421">
    <property type="entry name" value="Band_7_1"/>
    <property type="match status" value="1"/>
</dbReference>
<dbReference type="InterPro" id="IPR036013">
    <property type="entry name" value="Band_7/SPFH_dom_sf"/>
</dbReference>
<evidence type="ECO:0000259" key="1">
    <source>
        <dbReference type="Pfam" id="PF13421"/>
    </source>
</evidence>
<dbReference type="PANTHER" id="PTHR37826:SF2">
    <property type="entry name" value="ZINC-RIBBON DOMAIN-CONTAINING PROTEIN"/>
    <property type="match status" value="1"/>
</dbReference>
<evidence type="ECO:0000313" key="2">
    <source>
        <dbReference type="EMBL" id="UOO92190.1"/>
    </source>
</evidence>
<dbReference type="Proteomes" id="UP000832034">
    <property type="component" value="Chromosome"/>
</dbReference>
<dbReference type="InterPro" id="IPR033880">
    <property type="entry name" value="SPFH_YdjI"/>
</dbReference>
<gene>
    <name evidence="2" type="ORF">LVJ81_11295</name>
</gene>
<protein>
    <submittedName>
        <fullName evidence="2">SPFH domain-containing protein</fullName>
    </submittedName>
</protein>
<keyword evidence="3" id="KW-1185">Reference proteome</keyword>
<organism evidence="2 3">
    <name type="scientific">Vitreoscilla stercoraria</name>
    <dbReference type="NCBI Taxonomy" id="61"/>
    <lineage>
        <taxon>Bacteria</taxon>
        <taxon>Pseudomonadati</taxon>
        <taxon>Pseudomonadota</taxon>
        <taxon>Betaproteobacteria</taxon>
        <taxon>Neisseriales</taxon>
        <taxon>Neisseriaceae</taxon>
        <taxon>Vitreoscilla</taxon>
    </lineage>
</organism>
<reference evidence="2" key="2">
    <citation type="journal article" date="2022" name="Res Sq">
        <title>Evolution of multicellular longitudinally dividing oral cavity symbionts (Neisseriaceae).</title>
        <authorList>
            <person name="Nyongesa S."/>
            <person name="Weber P."/>
            <person name="Bernet E."/>
            <person name="Pullido F."/>
            <person name="Nieckarz M."/>
            <person name="Delaby M."/>
            <person name="Nieves C."/>
            <person name="Viehboeck T."/>
            <person name="Krause N."/>
            <person name="Rivera-Millot A."/>
            <person name="Nakamura A."/>
            <person name="Vischer N."/>
            <person name="VanNieuwenhze M."/>
            <person name="Brun Y."/>
            <person name="Cava F."/>
            <person name="Bulgheresi S."/>
            <person name="Veyrier F."/>
        </authorList>
    </citation>
    <scope>NUCLEOTIDE SEQUENCE</scope>
    <source>
        <strain evidence="2">SAG 1488-6</strain>
    </source>
</reference>
<reference evidence="2" key="1">
    <citation type="submission" date="2021-12" db="EMBL/GenBank/DDBJ databases">
        <authorList>
            <person name="Veyrier F.J."/>
        </authorList>
    </citation>
    <scope>NUCLEOTIDE SEQUENCE</scope>
    <source>
        <strain evidence="2">SAG 1488-6</strain>
    </source>
</reference>